<dbReference type="RefSeq" id="WP_121698033.1">
    <property type="nucleotide sequence ID" value="NZ_JBCLPP010000022.1"/>
</dbReference>
<gene>
    <name evidence="3" type="ORF">AAK873_08710</name>
</gene>
<proteinExistence type="inferred from homology"/>
<comment type="similarity">
    <text evidence="1">Belongs to the short-chain dehydrogenases/reductases (SDR) family.</text>
</comment>
<keyword evidence="4" id="KW-1185">Reference proteome</keyword>
<name>A0ABV4CWB6_9BACT</name>
<evidence type="ECO:0000313" key="3">
    <source>
        <dbReference type="EMBL" id="MEY8245689.1"/>
    </source>
</evidence>
<evidence type="ECO:0000313" key="4">
    <source>
        <dbReference type="Proteomes" id="UP001565200"/>
    </source>
</evidence>
<dbReference type="InterPro" id="IPR036291">
    <property type="entry name" value="NAD(P)-bd_dom_sf"/>
</dbReference>
<sequence length="271" mass="29471">MNTDGVYIVTGATGGIGRAITKALAARGCRVVLACRNTDKAERFINEPDSGGMDCDILPVDLSSLSSVREAAVEAASRHYKINALINNAGTMPGRLTITDDGYEEATQTNFIATALFSRLLAPLISTGGSVVFTTSMTRHIVKLRTDWLDRAVSRHGRFTTYGRSKLMLTHFALDFADELKPRGIRVNCSDPGIVDSSIITMDNTIVNYLSDRLFRPLISTPAQGAEPVMTALKSRLTGCIFTRRGVNHIPKSYMHNPLHALPASAIKDLM</sequence>
<dbReference type="PRINTS" id="PR00081">
    <property type="entry name" value="GDHRDH"/>
</dbReference>
<dbReference type="EMBL" id="JBCLPP010000022">
    <property type="protein sequence ID" value="MEY8245689.1"/>
    <property type="molecule type" value="Genomic_DNA"/>
</dbReference>
<comment type="caution">
    <text evidence="3">The sequence shown here is derived from an EMBL/GenBank/DDBJ whole genome shotgun (WGS) entry which is preliminary data.</text>
</comment>
<reference evidence="3 4" key="1">
    <citation type="submission" date="2024-03" db="EMBL/GenBank/DDBJ databases">
        <title>Mouse gut bacterial collection (mGBC) of GemPharmatech.</title>
        <authorList>
            <person name="He Y."/>
            <person name="Dong L."/>
            <person name="Wu D."/>
            <person name="Gao X."/>
            <person name="Lin Z."/>
        </authorList>
    </citation>
    <scope>NUCLEOTIDE SEQUENCE [LARGE SCALE GENOMIC DNA]</scope>
    <source>
        <strain evidence="3 4">54-13</strain>
    </source>
</reference>
<keyword evidence="2" id="KW-0560">Oxidoreductase</keyword>
<evidence type="ECO:0000256" key="2">
    <source>
        <dbReference type="ARBA" id="ARBA00023002"/>
    </source>
</evidence>
<dbReference type="Proteomes" id="UP001565200">
    <property type="component" value="Unassembled WGS sequence"/>
</dbReference>
<dbReference type="PANTHER" id="PTHR24320">
    <property type="entry name" value="RETINOL DEHYDROGENASE"/>
    <property type="match status" value="1"/>
</dbReference>
<accession>A0ABV4CWB6</accession>
<dbReference type="PANTHER" id="PTHR24320:SF148">
    <property type="entry name" value="NAD(P)-BINDING ROSSMANN-FOLD SUPERFAMILY PROTEIN"/>
    <property type="match status" value="1"/>
</dbReference>
<dbReference type="SUPFAM" id="SSF51735">
    <property type="entry name" value="NAD(P)-binding Rossmann-fold domains"/>
    <property type="match status" value="1"/>
</dbReference>
<dbReference type="Pfam" id="PF00106">
    <property type="entry name" value="adh_short"/>
    <property type="match status" value="1"/>
</dbReference>
<dbReference type="Gene3D" id="3.40.50.720">
    <property type="entry name" value="NAD(P)-binding Rossmann-like Domain"/>
    <property type="match status" value="1"/>
</dbReference>
<protein>
    <submittedName>
        <fullName evidence="3">SDR family NAD(P)-dependent oxidoreductase</fullName>
    </submittedName>
</protein>
<evidence type="ECO:0000256" key="1">
    <source>
        <dbReference type="ARBA" id="ARBA00006484"/>
    </source>
</evidence>
<dbReference type="InterPro" id="IPR002347">
    <property type="entry name" value="SDR_fam"/>
</dbReference>
<organism evidence="3 4">
    <name type="scientific">Heminiphilus faecis</name>
    <dbReference type="NCBI Taxonomy" id="2601703"/>
    <lineage>
        <taxon>Bacteria</taxon>
        <taxon>Pseudomonadati</taxon>
        <taxon>Bacteroidota</taxon>
        <taxon>Bacteroidia</taxon>
        <taxon>Bacteroidales</taxon>
        <taxon>Muribaculaceae</taxon>
        <taxon>Heminiphilus</taxon>
    </lineage>
</organism>